<organism evidence="1 2">
    <name type="scientific">Pseudomonas putida</name>
    <name type="common">Arthrobacter siderocapsulatus</name>
    <dbReference type="NCBI Taxonomy" id="303"/>
    <lineage>
        <taxon>Bacteria</taxon>
        <taxon>Pseudomonadati</taxon>
        <taxon>Pseudomonadota</taxon>
        <taxon>Gammaproteobacteria</taxon>
        <taxon>Pseudomonadales</taxon>
        <taxon>Pseudomonadaceae</taxon>
        <taxon>Pseudomonas</taxon>
    </lineage>
</organism>
<accession>A0A0P7DI78</accession>
<sequence length="154" mass="17798">MSSPVAEMLPVDDRLIAMTVANARMQDRLEFEAIRGLTVEQELRHSVEKSVNPRAYVVNGRVVAMFGDIKLDEQTGVPWLISTTEVDKHHRSFLIECDREVAAMRQRHKVLINYTDARYVKALRWLRWLGFHMHKAVPYGVNGELFHPMTLRGL</sequence>
<dbReference type="Proteomes" id="UP000050437">
    <property type="component" value="Unassembled WGS sequence"/>
</dbReference>
<evidence type="ECO:0000313" key="2">
    <source>
        <dbReference type="Proteomes" id="UP000050437"/>
    </source>
</evidence>
<dbReference type="AlphaFoldDB" id="A0A0P7DI78"/>
<gene>
    <name evidence="1" type="ORF">HB13667_06070</name>
</gene>
<name>A0A0P7DI78_PSEPU</name>
<dbReference type="EMBL" id="LKKS01000033">
    <property type="protein sequence ID" value="KPM67608.1"/>
    <property type="molecule type" value="Genomic_DNA"/>
</dbReference>
<comment type="caution">
    <text evidence="1">The sequence shown here is derived from an EMBL/GenBank/DDBJ whole genome shotgun (WGS) entry which is preliminary data.</text>
</comment>
<protein>
    <submittedName>
        <fullName evidence="1">Uncharacterized protein</fullName>
    </submittedName>
</protein>
<dbReference type="RefSeq" id="WP_054572282.1">
    <property type="nucleotide sequence ID" value="NZ_LKKS01000033.1"/>
</dbReference>
<proteinExistence type="predicted"/>
<reference evidence="1 2" key="1">
    <citation type="submission" date="2015-10" db="EMBL/GenBank/DDBJ databases">
        <title>Pseudomonas putida clinical strains.</title>
        <authorList>
            <person name="Molina L."/>
            <person name="Udaondo Z."/>
        </authorList>
    </citation>
    <scope>NUCLEOTIDE SEQUENCE [LARGE SCALE GENOMIC DNA]</scope>
    <source>
        <strain evidence="1 2">HB13667</strain>
    </source>
</reference>
<evidence type="ECO:0000313" key="1">
    <source>
        <dbReference type="EMBL" id="KPM67608.1"/>
    </source>
</evidence>